<evidence type="ECO:0000256" key="10">
    <source>
        <dbReference type="ARBA" id="ARBA00022917"/>
    </source>
</evidence>
<dbReference type="AlphaFoldDB" id="L0AD87"/>
<keyword evidence="11 12" id="KW-0030">Aminoacyl-tRNA synthetase</keyword>
<dbReference type="GO" id="GO:0008270">
    <property type="term" value="F:zinc ion binding"/>
    <property type="evidence" value="ECO:0007669"/>
    <property type="project" value="UniProtKB-UniRule"/>
</dbReference>
<evidence type="ECO:0000256" key="3">
    <source>
        <dbReference type="ARBA" id="ARBA00022555"/>
    </source>
</evidence>
<dbReference type="eggNOG" id="arCOG01255">
    <property type="taxonomic scope" value="Archaea"/>
</dbReference>
<keyword evidence="2 12" id="KW-0963">Cytoplasm</keyword>
<keyword evidence="13" id="KW-0175">Coiled coil</keyword>
<feature type="coiled-coil region" evidence="13">
    <location>
        <begin position="763"/>
        <end position="833"/>
    </location>
</feature>
<evidence type="ECO:0000256" key="11">
    <source>
        <dbReference type="ARBA" id="ARBA00023146"/>
    </source>
</evidence>
<dbReference type="InterPro" id="IPR003156">
    <property type="entry name" value="DHHA1_dom"/>
</dbReference>
<evidence type="ECO:0000256" key="7">
    <source>
        <dbReference type="ARBA" id="ARBA00022833"/>
    </source>
</evidence>
<dbReference type="InterPro" id="IPR002318">
    <property type="entry name" value="Ala-tRNA-lgiase_IIc"/>
</dbReference>
<keyword evidence="4 12" id="KW-0436">Ligase</keyword>
<dbReference type="NCBIfam" id="TIGR03683">
    <property type="entry name" value="A-tRNA_syn_arch"/>
    <property type="match status" value="1"/>
</dbReference>
<dbReference type="GO" id="GO:0004813">
    <property type="term" value="F:alanine-tRNA ligase activity"/>
    <property type="evidence" value="ECO:0007669"/>
    <property type="project" value="UniProtKB-UniRule"/>
</dbReference>
<keyword evidence="3 12" id="KW-0820">tRNA-binding</keyword>
<dbReference type="InterPro" id="IPR018162">
    <property type="entry name" value="Ala-tRNA-ligase_IIc_anticod-bd"/>
</dbReference>
<sequence length="906" mass="103990">MVRLNPEDYRLEFFKENGFQRKKCKIGKEDFWTLNQEFDTCQDAPDTEYWFDKISSINGLSVREAREKFIKFFEKNGHTPIKPRPVVARWREDLYLTIASIVDFQPHVTSGLVPPPANPLVVSQPSIRLEDIDNVGLTIGRHLTTFEMAAHHAFNYPDKKIYWKDETVRYAYEFFTKELKIPGDLLVFKESWWEGGGNAGPCFEVTVGGLELATLVFMMYKVDNGNYIELPLKIVDTGYGVERMAWFTQKTPTAFKAIFGNILDEYRKILDVKEPPEKILWEAFRAAGRLEPENPESVKEFYERISKNTGFTFDEVKNYMELDARLYSLLDHSRTISLMLGDGIVPSNTGEGYLARLVIRRALKQLMFIKENVSLADLVDLQIKLWGVDFPQLIDNKSYIIDVIIDEEKKFKETLNRGIKLTSKSLKSGTISLDDLIKFYDSYGIPPEIIASEAKKRNVNVEIPINFYSIIASRHKAPSTVRKIEEKSRLPEEIVSWAKTFKQTNLLFHQNPYAKSFTAKILGTKGKYLILDSTLFYPTGGGQINDMGKVSICDKEYKVVNVEKVDNVVVHEVDKEIEDNCEDVYGEIDWERRYRLMRHHTGTHLLMGALRKVLGDHVWQAGAEKTPEKGRLDVTHYKLPSKEEIKEIERLANKVIDERRPINHLYMNRTDAENKYGFRLYQGGVPMTPTIRIIDIENWDSEACFGTHLTNTGEIGGFKITNVEKIQDGIVRFEFVAGTRVPEEMEKEENKIEELGKILGSKQGEELQRAKALMEENEELNNKIKSYRKIWEEEVENSINNAPIVKNVRITFIKLLENDISYARELLKKLTSKYDDLLIGVIIENDNKTQIEIASGKNVKVELGKLSKIISNKFNGSGGGKGSYASLIINEKINGEELLNTIKDLL</sequence>
<dbReference type="HOGENOM" id="CLU_004485_4_0_2"/>
<feature type="binding site" evidence="12">
    <location>
        <position position="600"/>
    </location>
    <ligand>
        <name>Zn(2+)</name>
        <dbReference type="ChEBI" id="CHEBI:29105"/>
    </ligand>
</feature>
<evidence type="ECO:0000256" key="4">
    <source>
        <dbReference type="ARBA" id="ARBA00022598"/>
    </source>
</evidence>
<dbReference type="FunFam" id="3.30.54.20:FF:000004">
    <property type="entry name" value="Alanine--tRNA ligase"/>
    <property type="match status" value="1"/>
</dbReference>
<evidence type="ECO:0000256" key="13">
    <source>
        <dbReference type="SAM" id="Coils"/>
    </source>
</evidence>
<comment type="subcellular location">
    <subcellularLocation>
        <location evidence="12">Cytoplasm</location>
    </subcellularLocation>
</comment>
<keyword evidence="5 12" id="KW-0479">Metal-binding</keyword>
<dbReference type="RefSeq" id="WP_015232912.1">
    <property type="nucleotide sequence ID" value="NC_019791.1"/>
</dbReference>
<dbReference type="PANTHER" id="PTHR11777">
    <property type="entry name" value="ALANYL-TRNA SYNTHETASE"/>
    <property type="match status" value="1"/>
</dbReference>
<comment type="cofactor">
    <cofactor evidence="12">
        <name>Zn(2+)</name>
        <dbReference type="ChEBI" id="CHEBI:29105"/>
    </cofactor>
    <text evidence="12">Binds 1 zinc ion per subunit.</text>
</comment>
<evidence type="ECO:0000256" key="1">
    <source>
        <dbReference type="ARBA" id="ARBA00008226"/>
    </source>
</evidence>
<dbReference type="InterPro" id="IPR018165">
    <property type="entry name" value="Ala-tRNA-synth_IIc_core"/>
</dbReference>
<dbReference type="FunCoup" id="L0AD87">
    <property type="interactions" value="168"/>
</dbReference>
<dbReference type="GO" id="GO:0002161">
    <property type="term" value="F:aminoacyl-tRNA deacylase activity"/>
    <property type="evidence" value="ECO:0007669"/>
    <property type="project" value="TreeGrafter"/>
</dbReference>
<dbReference type="GeneID" id="14212562"/>
<keyword evidence="7 12" id="KW-0862">Zinc</keyword>
<dbReference type="CDD" id="cd00673">
    <property type="entry name" value="AlaRS_core"/>
    <property type="match status" value="1"/>
</dbReference>
<dbReference type="EC" id="6.1.1.7" evidence="12"/>
<keyword evidence="6 12" id="KW-0547">Nucleotide-binding</keyword>
<dbReference type="SUPFAM" id="SSF50447">
    <property type="entry name" value="Translation proteins"/>
    <property type="match status" value="1"/>
</dbReference>
<feature type="domain" description="Alanyl-transfer RNA synthetases family profile" evidence="14">
    <location>
        <begin position="60"/>
        <end position="747"/>
    </location>
</feature>
<comment type="catalytic activity">
    <reaction evidence="12">
        <text>tRNA(Ala) + L-alanine + ATP = L-alanyl-tRNA(Ala) + AMP + diphosphate</text>
        <dbReference type="Rhea" id="RHEA:12540"/>
        <dbReference type="Rhea" id="RHEA-COMP:9657"/>
        <dbReference type="Rhea" id="RHEA-COMP:9923"/>
        <dbReference type="ChEBI" id="CHEBI:30616"/>
        <dbReference type="ChEBI" id="CHEBI:33019"/>
        <dbReference type="ChEBI" id="CHEBI:57972"/>
        <dbReference type="ChEBI" id="CHEBI:78442"/>
        <dbReference type="ChEBI" id="CHEBI:78497"/>
        <dbReference type="ChEBI" id="CHEBI:456215"/>
        <dbReference type="EC" id="6.1.1.7"/>
    </reaction>
</comment>
<dbReference type="Pfam" id="PF01411">
    <property type="entry name" value="tRNA-synt_2c"/>
    <property type="match status" value="1"/>
</dbReference>
<dbReference type="SMART" id="SM00863">
    <property type="entry name" value="tRNA_SAD"/>
    <property type="match status" value="1"/>
</dbReference>
<dbReference type="FunFam" id="3.30.980.10:FF:000004">
    <property type="entry name" value="Alanine--tRNA ligase, cytoplasmic"/>
    <property type="match status" value="1"/>
</dbReference>
<dbReference type="Pfam" id="PF02272">
    <property type="entry name" value="DHHA1"/>
    <property type="match status" value="1"/>
</dbReference>
<keyword evidence="16" id="KW-1185">Reference proteome</keyword>
<dbReference type="Gene3D" id="3.30.930.10">
    <property type="entry name" value="Bira Bifunctional Protein, Domain 2"/>
    <property type="match status" value="1"/>
</dbReference>
<feature type="binding site" evidence="12">
    <location>
        <position position="604"/>
    </location>
    <ligand>
        <name>Zn(2+)</name>
        <dbReference type="ChEBI" id="CHEBI:29105"/>
    </ligand>
</feature>
<evidence type="ECO:0000313" key="16">
    <source>
        <dbReference type="Proteomes" id="UP000010469"/>
    </source>
</evidence>
<dbReference type="Gene3D" id="2.40.30.130">
    <property type="match status" value="1"/>
</dbReference>
<dbReference type="STRING" id="1056495.Calag_1302"/>
<dbReference type="GO" id="GO:0000049">
    <property type="term" value="F:tRNA binding"/>
    <property type="evidence" value="ECO:0007669"/>
    <property type="project" value="UniProtKB-KW"/>
</dbReference>
<accession>L0AD87</accession>
<dbReference type="PRINTS" id="PR00980">
    <property type="entry name" value="TRNASYNTHALA"/>
</dbReference>
<feature type="binding site" evidence="12">
    <location>
        <position position="704"/>
    </location>
    <ligand>
        <name>Zn(2+)</name>
        <dbReference type="ChEBI" id="CHEBI:29105"/>
    </ligand>
</feature>
<dbReference type="KEGG" id="clg:Calag_1302"/>
<evidence type="ECO:0000259" key="14">
    <source>
        <dbReference type="PROSITE" id="PS50860"/>
    </source>
</evidence>
<keyword evidence="9 12" id="KW-0694">RNA-binding</keyword>
<dbReference type="Gene3D" id="3.10.310.40">
    <property type="match status" value="1"/>
</dbReference>
<evidence type="ECO:0000256" key="12">
    <source>
        <dbReference type="HAMAP-Rule" id="MF_00036"/>
    </source>
</evidence>
<keyword evidence="10 12" id="KW-0648">Protein biosynthesis</keyword>
<dbReference type="InterPro" id="IPR018164">
    <property type="entry name" value="Ala-tRNA-synth_IIc_N"/>
</dbReference>
<dbReference type="InterPro" id="IPR018163">
    <property type="entry name" value="Thr/Ala-tRNA-synth_IIc_edit"/>
</dbReference>
<dbReference type="GO" id="GO:0005737">
    <property type="term" value="C:cytoplasm"/>
    <property type="evidence" value="ECO:0007669"/>
    <property type="project" value="UniProtKB-SubCell"/>
</dbReference>
<protein>
    <recommendedName>
        <fullName evidence="12">Alanine--tRNA ligase</fullName>
        <ecNumber evidence="12">6.1.1.7</ecNumber>
    </recommendedName>
    <alternativeName>
        <fullName evidence="12">Alanyl-tRNA synthetase</fullName>
        <shortName evidence="12">AlaRS</shortName>
    </alternativeName>
</protein>
<gene>
    <name evidence="12" type="primary">alaS</name>
    <name evidence="15" type="ordered locus">Calag_1302</name>
</gene>
<evidence type="ECO:0000256" key="5">
    <source>
        <dbReference type="ARBA" id="ARBA00022723"/>
    </source>
</evidence>
<evidence type="ECO:0000313" key="15">
    <source>
        <dbReference type="EMBL" id="AFZ71015.1"/>
    </source>
</evidence>
<dbReference type="PANTHER" id="PTHR11777:SF9">
    <property type="entry name" value="ALANINE--TRNA LIGASE, CYTOPLASMIC"/>
    <property type="match status" value="1"/>
</dbReference>
<dbReference type="InterPro" id="IPR045864">
    <property type="entry name" value="aa-tRNA-synth_II/BPL/LPL"/>
</dbReference>
<dbReference type="GO" id="GO:0005524">
    <property type="term" value="F:ATP binding"/>
    <property type="evidence" value="ECO:0007669"/>
    <property type="project" value="UniProtKB-UniRule"/>
</dbReference>
<dbReference type="InterPro" id="IPR009000">
    <property type="entry name" value="Transl_B-barrel_sf"/>
</dbReference>
<dbReference type="InterPro" id="IPR022429">
    <property type="entry name" value="Ala-tRNA_lgiase_arc"/>
</dbReference>
<dbReference type="InParanoid" id="L0AD87"/>
<dbReference type="SUPFAM" id="SSF55681">
    <property type="entry name" value="Class II aaRS and biotin synthetases"/>
    <property type="match status" value="1"/>
</dbReference>
<dbReference type="GO" id="GO:0006419">
    <property type="term" value="P:alanyl-tRNA aminoacylation"/>
    <property type="evidence" value="ECO:0007669"/>
    <property type="project" value="UniProtKB-UniRule"/>
</dbReference>
<dbReference type="Proteomes" id="UP000010469">
    <property type="component" value="Chromosome"/>
</dbReference>
<dbReference type="EMBL" id="CP003378">
    <property type="protein sequence ID" value="AFZ71015.1"/>
    <property type="molecule type" value="Genomic_DNA"/>
</dbReference>
<evidence type="ECO:0000256" key="8">
    <source>
        <dbReference type="ARBA" id="ARBA00022840"/>
    </source>
</evidence>
<dbReference type="Gene3D" id="3.30.980.10">
    <property type="entry name" value="Threonyl-trna Synthetase, Chain A, domain 2"/>
    <property type="match status" value="1"/>
</dbReference>
<name>L0AD87_CALLD</name>
<dbReference type="InterPro" id="IPR050058">
    <property type="entry name" value="Ala-tRNA_ligase"/>
</dbReference>
<evidence type="ECO:0000256" key="9">
    <source>
        <dbReference type="ARBA" id="ARBA00022884"/>
    </source>
</evidence>
<dbReference type="OrthoDB" id="7506at2157"/>
<comment type="domain">
    <text evidence="12">Consists of three domains; the N-terminal catalytic domain, the editing domain and the C-terminal C-Ala domain. The editing domain removes incorrectly charged amino acids, while the C-Ala domain, along with tRNA(Ala), serves as a bridge to cooperatively bring together the editing and aminoacylation centers thus stimulating deacylation of misacylated tRNAs.</text>
</comment>
<comment type="function">
    <text evidence="12">Catalyzes the attachment of alanine to tRNA(Ala) in a two-step reaction: alanine is first activated by ATP to form Ala-AMP and then transferred to the acceptor end of tRNA(Ala). Also edits incorrectly charged Ser-tRNA(Ala) and Gly-tRNA(Ala) via its editing domain.</text>
</comment>
<dbReference type="HAMAP" id="MF_00036_A">
    <property type="entry name" value="Ala_tRNA_synth_A"/>
    <property type="match status" value="1"/>
</dbReference>
<keyword evidence="8 12" id="KW-0067">ATP-binding</keyword>
<proteinExistence type="inferred from homology"/>
<evidence type="ECO:0000256" key="2">
    <source>
        <dbReference type="ARBA" id="ARBA00022490"/>
    </source>
</evidence>
<organism evidence="15 16">
    <name type="scientific">Caldisphaera lagunensis (strain DSM 15908 / JCM 11604 / ANMR 0165 / IC-154)</name>
    <dbReference type="NCBI Taxonomy" id="1056495"/>
    <lineage>
        <taxon>Archaea</taxon>
        <taxon>Thermoproteota</taxon>
        <taxon>Thermoprotei</taxon>
        <taxon>Acidilobales</taxon>
        <taxon>Caldisphaeraceae</taxon>
        <taxon>Caldisphaera</taxon>
    </lineage>
</organism>
<dbReference type="InterPro" id="IPR012947">
    <property type="entry name" value="tRNA_SAD"/>
</dbReference>
<dbReference type="PROSITE" id="PS50860">
    <property type="entry name" value="AA_TRNA_LIGASE_II_ALA"/>
    <property type="match status" value="1"/>
</dbReference>
<dbReference type="SUPFAM" id="SSF55186">
    <property type="entry name" value="ThrRS/AlaRS common domain"/>
    <property type="match status" value="1"/>
</dbReference>
<feature type="binding site" evidence="12">
    <location>
        <position position="708"/>
    </location>
    <ligand>
        <name>Zn(2+)</name>
        <dbReference type="ChEBI" id="CHEBI:29105"/>
    </ligand>
</feature>
<comment type="similarity">
    <text evidence="1 12">Belongs to the class-II aminoacyl-tRNA synthetase family.</text>
</comment>
<evidence type="ECO:0000256" key="6">
    <source>
        <dbReference type="ARBA" id="ARBA00022741"/>
    </source>
</evidence>
<dbReference type="SUPFAM" id="SSF101353">
    <property type="entry name" value="Putative anticodon-binding domain of alanyl-tRNA synthetase (AlaRS)"/>
    <property type="match status" value="1"/>
</dbReference>
<dbReference type="Pfam" id="PF07973">
    <property type="entry name" value="tRNA_SAD"/>
    <property type="match status" value="1"/>
</dbReference>
<dbReference type="NCBIfam" id="TIGR00344">
    <property type="entry name" value="alaS"/>
    <property type="match status" value="1"/>
</dbReference>
<reference evidence="16" key="1">
    <citation type="submission" date="2012-03" db="EMBL/GenBank/DDBJ databases">
        <title>Complete genome of Caldisphaera lagunensis DSM 15908.</title>
        <authorList>
            <person name="Lucas S."/>
            <person name="Copeland A."/>
            <person name="Lapidus A."/>
            <person name="Glavina del Rio T."/>
            <person name="Dalin E."/>
            <person name="Tice H."/>
            <person name="Bruce D."/>
            <person name="Goodwin L."/>
            <person name="Pitluck S."/>
            <person name="Peters L."/>
            <person name="Mikhailova N."/>
            <person name="Teshima H."/>
            <person name="Kyrpides N."/>
            <person name="Mavromatis K."/>
            <person name="Ivanova N."/>
            <person name="Brettin T."/>
            <person name="Detter J.C."/>
            <person name="Han C."/>
            <person name="Larimer F."/>
            <person name="Land M."/>
            <person name="Hauser L."/>
            <person name="Markowitz V."/>
            <person name="Cheng J.-F."/>
            <person name="Hugenholtz P."/>
            <person name="Woyke T."/>
            <person name="Wu D."/>
            <person name="Spring S."/>
            <person name="Schroeder M."/>
            <person name="Brambilla E."/>
            <person name="Klenk H.-P."/>
            <person name="Eisen J.A."/>
        </authorList>
    </citation>
    <scope>NUCLEOTIDE SEQUENCE [LARGE SCALE GENOMIC DNA]</scope>
    <source>
        <strain evidence="16">DSM 15908 / JCM 11604 / IC-154</strain>
    </source>
</reference>